<evidence type="ECO:0000259" key="1">
    <source>
        <dbReference type="Pfam" id="PF02347"/>
    </source>
</evidence>
<sequence length="86" mass="9656">MYRQLLTLGVKRTAVKWSSVRLSSNGVKGLLPVHDEFISRHIGPRESEQKIMLGELGFKSIDELINKTVPANIRLNRLMDISAPKG</sequence>
<keyword evidence="3" id="KW-1185">Reference proteome</keyword>
<dbReference type="EMBL" id="BGPR01003097">
    <property type="protein sequence ID" value="GBM83627.1"/>
    <property type="molecule type" value="Genomic_DNA"/>
</dbReference>
<gene>
    <name evidence="2" type="ORF">AVEN_73352_1</name>
</gene>
<dbReference type="Pfam" id="PF02347">
    <property type="entry name" value="GDC-P"/>
    <property type="match status" value="1"/>
</dbReference>
<dbReference type="AlphaFoldDB" id="A0A4Y2J0G3"/>
<name>A0A4Y2J0G3_ARAVE</name>
<evidence type="ECO:0000313" key="2">
    <source>
        <dbReference type="EMBL" id="GBM83627.1"/>
    </source>
</evidence>
<accession>A0A4Y2J0G3</accession>
<evidence type="ECO:0000313" key="3">
    <source>
        <dbReference type="Proteomes" id="UP000499080"/>
    </source>
</evidence>
<dbReference type="InterPro" id="IPR049315">
    <property type="entry name" value="GDC-P_N"/>
</dbReference>
<reference evidence="2 3" key="1">
    <citation type="journal article" date="2019" name="Sci. Rep.">
        <title>Orb-weaving spider Araneus ventricosus genome elucidates the spidroin gene catalogue.</title>
        <authorList>
            <person name="Kono N."/>
            <person name="Nakamura H."/>
            <person name="Ohtoshi R."/>
            <person name="Moran D.A.P."/>
            <person name="Shinohara A."/>
            <person name="Yoshida Y."/>
            <person name="Fujiwara M."/>
            <person name="Mori M."/>
            <person name="Tomita M."/>
            <person name="Arakawa K."/>
        </authorList>
    </citation>
    <scope>NUCLEOTIDE SEQUENCE [LARGE SCALE GENOMIC DNA]</scope>
</reference>
<feature type="domain" description="Glycine cleavage system P-protein N-terminal" evidence="1">
    <location>
        <begin position="40"/>
        <end position="85"/>
    </location>
</feature>
<dbReference type="OrthoDB" id="8194786at2759"/>
<protein>
    <recommendedName>
        <fullName evidence="1">Glycine cleavage system P-protein N-terminal domain-containing protein</fullName>
    </recommendedName>
</protein>
<organism evidence="2 3">
    <name type="scientific">Araneus ventricosus</name>
    <name type="common">Orbweaver spider</name>
    <name type="synonym">Epeira ventricosa</name>
    <dbReference type="NCBI Taxonomy" id="182803"/>
    <lineage>
        <taxon>Eukaryota</taxon>
        <taxon>Metazoa</taxon>
        <taxon>Ecdysozoa</taxon>
        <taxon>Arthropoda</taxon>
        <taxon>Chelicerata</taxon>
        <taxon>Arachnida</taxon>
        <taxon>Araneae</taxon>
        <taxon>Araneomorphae</taxon>
        <taxon>Entelegynae</taxon>
        <taxon>Araneoidea</taxon>
        <taxon>Araneidae</taxon>
        <taxon>Araneus</taxon>
    </lineage>
</organism>
<proteinExistence type="predicted"/>
<dbReference type="Proteomes" id="UP000499080">
    <property type="component" value="Unassembled WGS sequence"/>
</dbReference>
<comment type="caution">
    <text evidence="2">The sequence shown here is derived from an EMBL/GenBank/DDBJ whole genome shotgun (WGS) entry which is preliminary data.</text>
</comment>